<name>A0A2P5B9L5_PARAD</name>
<dbReference type="Proteomes" id="UP000237105">
    <property type="component" value="Unassembled WGS sequence"/>
</dbReference>
<organism evidence="2 3">
    <name type="scientific">Parasponia andersonii</name>
    <name type="common">Sponia andersonii</name>
    <dbReference type="NCBI Taxonomy" id="3476"/>
    <lineage>
        <taxon>Eukaryota</taxon>
        <taxon>Viridiplantae</taxon>
        <taxon>Streptophyta</taxon>
        <taxon>Embryophyta</taxon>
        <taxon>Tracheophyta</taxon>
        <taxon>Spermatophyta</taxon>
        <taxon>Magnoliopsida</taxon>
        <taxon>eudicotyledons</taxon>
        <taxon>Gunneridae</taxon>
        <taxon>Pentapetalae</taxon>
        <taxon>rosids</taxon>
        <taxon>fabids</taxon>
        <taxon>Rosales</taxon>
        <taxon>Cannabaceae</taxon>
        <taxon>Parasponia</taxon>
    </lineage>
</organism>
<feature type="compositionally biased region" description="Low complexity" evidence="1">
    <location>
        <begin position="42"/>
        <end position="57"/>
    </location>
</feature>
<sequence>MVNYGPMFPISQPMRNFGNPSFGIFDTYHLPTSNLPPEFRLESSSRLQLPQSQQNSRTTPENGDAGFPFIKTQWTNWPLQNQITMHESSTATGTQEIQFQGLLNQVSGPNTFYPNSGTSSHIQIPNMSIQPGMNPFGTGSSLPFHLEGLSASIQNRGNFVNSNQFEVGESSLRPPKIRMPWQDNNNILPSPNLQLASWLSQGSLSQNSIFPTQNSGALRNTVYDPLYEEMGLPVDPHLRIFVGGRDNGNTFSSYLLYFSLRHWKRT</sequence>
<dbReference type="AlphaFoldDB" id="A0A2P5B9L5"/>
<dbReference type="EMBL" id="JXTB01000329">
    <property type="protein sequence ID" value="PON45485.1"/>
    <property type="molecule type" value="Genomic_DNA"/>
</dbReference>
<accession>A0A2P5B9L5</accession>
<keyword evidence="3" id="KW-1185">Reference proteome</keyword>
<feature type="region of interest" description="Disordered" evidence="1">
    <location>
        <begin position="42"/>
        <end position="64"/>
    </location>
</feature>
<dbReference type="OrthoDB" id="1751052at2759"/>
<evidence type="ECO:0000313" key="3">
    <source>
        <dbReference type="Proteomes" id="UP000237105"/>
    </source>
</evidence>
<comment type="caution">
    <text evidence="2">The sequence shown here is derived from an EMBL/GenBank/DDBJ whole genome shotgun (WGS) entry which is preliminary data.</text>
</comment>
<protein>
    <submittedName>
        <fullName evidence="2">Uncharacterized protein</fullName>
    </submittedName>
</protein>
<reference evidence="3" key="1">
    <citation type="submission" date="2016-06" db="EMBL/GenBank/DDBJ databases">
        <title>Parallel loss of symbiosis genes in relatives of nitrogen-fixing non-legume Parasponia.</title>
        <authorList>
            <person name="Van Velzen R."/>
            <person name="Holmer R."/>
            <person name="Bu F."/>
            <person name="Rutten L."/>
            <person name="Van Zeijl A."/>
            <person name="Liu W."/>
            <person name="Santuari L."/>
            <person name="Cao Q."/>
            <person name="Sharma T."/>
            <person name="Shen D."/>
            <person name="Roswanjaya Y."/>
            <person name="Wardhani T."/>
            <person name="Kalhor M.S."/>
            <person name="Jansen J."/>
            <person name="Van den Hoogen J."/>
            <person name="Gungor B."/>
            <person name="Hartog M."/>
            <person name="Hontelez J."/>
            <person name="Verver J."/>
            <person name="Yang W.-C."/>
            <person name="Schijlen E."/>
            <person name="Repin R."/>
            <person name="Schilthuizen M."/>
            <person name="Schranz E."/>
            <person name="Heidstra R."/>
            <person name="Miyata K."/>
            <person name="Fedorova E."/>
            <person name="Kohlen W."/>
            <person name="Bisseling T."/>
            <person name="Smit S."/>
            <person name="Geurts R."/>
        </authorList>
    </citation>
    <scope>NUCLEOTIDE SEQUENCE [LARGE SCALE GENOMIC DNA]</scope>
    <source>
        <strain evidence="3">cv. WU1-14</strain>
    </source>
</reference>
<evidence type="ECO:0000256" key="1">
    <source>
        <dbReference type="SAM" id="MobiDB-lite"/>
    </source>
</evidence>
<evidence type="ECO:0000313" key="2">
    <source>
        <dbReference type="EMBL" id="PON45485.1"/>
    </source>
</evidence>
<proteinExistence type="predicted"/>
<gene>
    <name evidence="2" type="ORF">PanWU01x14_258480</name>
</gene>